<dbReference type="GO" id="GO:0016787">
    <property type="term" value="F:hydrolase activity"/>
    <property type="evidence" value="ECO:0007669"/>
    <property type="project" value="UniProtKB-KW"/>
</dbReference>
<protein>
    <recommendedName>
        <fullName evidence="5">DNA 3'-5' helicase</fullName>
        <ecNumber evidence="5">5.6.2.4</ecNumber>
    </recommendedName>
</protein>
<dbReference type="PANTHER" id="PTHR13710">
    <property type="entry name" value="DNA HELICASE RECQ FAMILY MEMBER"/>
    <property type="match status" value="1"/>
</dbReference>
<feature type="region of interest" description="Disordered" evidence="6">
    <location>
        <begin position="533"/>
        <end position="553"/>
    </location>
</feature>
<dbReference type="GO" id="GO:0005524">
    <property type="term" value="F:ATP binding"/>
    <property type="evidence" value="ECO:0007669"/>
    <property type="project" value="UniProtKB-KW"/>
</dbReference>
<dbReference type="PANTHER" id="PTHR13710:SF120">
    <property type="entry name" value="BIFUNCTIONAL 3'-5' EXONUCLEASE_ATP-DEPENDENT HELICASE WRN"/>
    <property type="match status" value="1"/>
</dbReference>
<dbReference type="GO" id="GO:0009378">
    <property type="term" value="F:four-way junction helicase activity"/>
    <property type="evidence" value="ECO:0007669"/>
    <property type="project" value="TreeGrafter"/>
</dbReference>
<gene>
    <name evidence="9" type="ORF">R3P38DRAFT_2555445</name>
</gene>
<evidence type="ECO:0000256" key="4">
    <source>
        <dbReference type="ARBA" id="ARBA00034617"/>
    </source>
</evidence>
<evidence type="ECO:0000256" key="6">
    <source>
        <dbReference type="SAM" id="MobiDB-lite"/>
    </source>
</evidence>
<dbReference type="PROSITE" id="PS51194">
    <property type="entry name" value="HELICASE_CTER"/>
    <property type="match status" value="1"/>
</dbReference>
<organism evidence="9 10">
    <name type="scientific">Favolaschia claudopus</name>
    <dbReference type="NCBI Taxonomy" id="2862362"/>
    <lineage>
        <taxon>Eukaryota</taxon>
        <taxon>Fungi</taxon>
        <taxon>Dikarya</taxon>
        <taxon>Basidiomycota</taxon>
        <taxon>Agaricomycotina</taxon>
        <taxon>Agaricomycetes</taxon>
        <taxon>Agaricomycetidae</taxon>
        <taxon>Agaricales</taxon>
        <taxon>Marasmiineae</taxon>
        <taxon>Mycenaceae</taxon>
        <taxon>Favolaschia</taxon>
    </lineage>
</organism>
<dbReference type="GO" id="GO:0005694">
    <property type="term" value="C:chromosome"/>
    <property type="evidence" value="ECO:0007669"/>
    <property type="project" value="TreeGrafter"/>
</dbReference>
<dbReference type="InterPro" id="IPR011545">
    <property type="entry name" value="DEAD/DEAH_box_helicase_dom"/>
</dbReference>
<dbReference type="InterPro" id="IPR014001">
    <property type="entry name" value="Helicase_ATP-bd"/>
</dbReference>
<feature type="compositionally biased region" description="Acidic residues" evidence="6">
    <location>
        <begin position="630"/>
        <end position="639"/>
    </location>
</feature>
<dbReference type="Gene3D" id="3.40.50.300">
    <property type="entry name" value="P-loop containing nucleotide triphosphate hydrolases"/>
    <property type="match status" value="2"/>
</dbReference>
<dbReference type="EC" id="5.6.2.4" evidence="5"/>
<feature type="domain" description="Helicase ATP-binding" evidence="7">
    <location>
        <begin position="39"/>
        <end position="221"/>
    </location>
</feature>
<sequence length="731" mass="82096">MPSQHRWTDAQGRQTVQTIVKKLIPQWSNGLYSYQEDVILRVLDGQDVLCCLNTGGGKSAMFSVPLIVLREMTRNPHLYPRLRTRARPVGIVITPTKGLAANIVHELQKLDLPAFAYCHETITQSRKKGENLVKIIADCKTYSLICVDPEHLRDDSWRLITASDTFRANVIFGCVDEAHLINEWGAEFRPLFKHIGAFFRGRLPSTVAILALSATIQPGVETNSICRSLGFSGNNFYHLRLSNERHNLQFIIQPLDHGFSGDEFPELLEYLNQNRKTVVHCRRIEDLQRLFMYAFDSLPPGLDRLRRIKTYHSLHSFDVNTETLRLLDEDPMCQAVFATVAFTNGLNIRSIVDSLAYKFPKTLNLKLQEGGRAGRDPETRARAVTFIQPSVLSDAEKQISGRVDAPKISRKTGKPVRTKKTTPIEHSAALVLSESKCYIATINRIYQNPPLETSTLDCISAKRLLPCSLCAKRKKINIEYAPLPLPTDMTLPPFIAPATPQSAPLTPEEKKLKLTRKERDPVMLALEKFAEDVRRTEQHHPDNHHRPKSSYFPSSMREHLAGKLLALDSLFALRALLTSWNFASTYAGSLYDLVVELQATIRSDREAARVEKNAKQRATRLSKKALQDSEMSEVDDNVEESEHSDVDDDRRSSPIPPPAKRTKTGSGGVLKEVTNRTKLSSGRKESSRGKKSSKTKSQANVAKEKQTLATIAAGFGPAYRTTSDRRRARGG</sequence>
<evidence type="ECO:0000256" key="5">
    <source>
        <dbReference type="ARBA" id="ARBA00034808"/>
    </source>
</evidence>
<proteinExistence type="inferred from homology"/>
<evidence type="ECO:0000259" key="8">
    <source>
        <dbReference type="PROSITE" id="PS51194"/>
    </source>
</evidence>
<keyword evidence="2" id="KW-0547">Nucleotide-binding</keyword>
<dbReference type="GO" id="GO:0043138">
    <property type="term" value="F:3'-5' DNA helicase activity"/>
    <property type="evidence" value="ECO:0007669"/>
    <property type="project" value="UniProtKB-EC"/>
</dbReference>
<keyword evidence="3" id="KW-0067">ATP-binding</keyword>
<keyword evidence="10" id="KW-1185">Reference proteome</keyword>
<reference evidence="9 10" key="1">
    <citation type="journal article" date="2024" name="J Genomics">
        <title>Draft genome sequencing and assembly of Favolaschia claudopus CIRM-BRFM 2984 isolated from oak limbs.</title>
        <authorList>
            <person name="Navarro D."/>
            <person name="Drula E."/>
            <person name="Chaduli D."/>
            <person name="Cazenave R."/>
            <person name="Ahrendt S."/>
            <person name="Wang J."/>
            <person name="Lipzen A."/>
            <person name="Daum C."/>
            <person name="Barry K."/>
            <person name="Grigoriev I.V."/>
            <person name="Favel A."/>
            <person name="Rosso M.N."/>
            <person name="Martin F."/>
        </authorList>
    </citation>
    <scope>NUCLEOTIDE SEQUENCE [LARGE SCALE GENOMIC DNA]</scope>
    <source>
        <strain evidence="9 10">CIRM-BRFM 2984</strain>
    </source>
</reference>
<evidence type="ECO:0000256" key="2">
    <source>
        <dbReference type="ARBA" id="ARBA00022741"/>
    </source>
</evidence>
<feature type="compositionally biased region" description="Basic and acidic residues" evidence="6">
    <location>
        <begin position="640"/>
        <end position="652"/>
    </location>
</feature>
<dbReference type="EMBL" id="JAWWNJ010000075">
    <property type="protein sequence ID" value="KAK7006543.1"/>
    <property type="molecule type" value="Genomic_DNA"/>
</dbReference>
<evidence type="ECO:0000256" key="3">
    <source>
        <dbReference type="ARBA" id="ARBA00022840"/>
    </source>
</evidence>
<feature type="domain" description="Helicase C-terminal" evidence="8">
    <location>
        <begin position="263"/>
        <end position="424"/>
    </location>
</feature>
<dbReference type="Proteomes" id="UP001362999">
    <property type="component" value="Unassembled WGS sequence"/>
</dbReference>
<comment type="catalytic activity">
    <reaction evidence="4">
        <text>Couples ATP hydrolysis with the unwinding of duplex DNA by translocating in the 3'-5' direction.</text>
        <dbReference type="EC" id="5.6.2.4"/>
    </reaction>
</comment>
<dbReference type="GO" id="GO:0005634">
    <property type="term" value="C:nucleus"/>
    <property type="evidence" value="ECO:0007669"/>
    <property type="project" value="TreeGrafter"/>
</dbReference>
<dbReference type="GO" id="GO:0000724">
    <property type="term" value="P:double-strand break repair via homologous recombination"/>
    <property type="evidence" value="ECO:0007669"/>
    <property type="project" value="TreeGrafter"/>
</dbReference>
<name>A0AAW0ABX6_9AGAR</name>
<evidence type="ECO:0000313" key="10">
    <source>
        <dbReference type="Proteomes" id="UP001362999"/>
    </source>
</evidence>
<feature type="region of interest" description="Disordered" evidence="6">
    <location>
        <begin position="606"/>
        <end position="731"/>
    </location>
</feature>
<dbReference type="GO" id="GO:0003676">
    <property type="term" value="F:nucleic acid binding"/>
    <property type="evidence" value="ECO:0007669"/>
    <property type="project" value="InterPro"/>
</dbReference>
<accession>A0AAW0ABX6</accession>
<dbReference type="Pfam" id="PF00270">
    <property type="entry name" value="DEAD"/>
    <property type="match status" value="1"/>
</dbReference>
<comment type="similarity">
    <text evidence="1">Belongs to the helicase family. RecQ subfamily.</text>
</comment>
<dbReference type="InterPro" id="IPR001650">
    <property type="entry name" value="Helicase_C-like"/>
</dbReference>
<evidence type="ECO:0000259" key="7">
    <source>
        <dbReference type="PROSITE" id="PS51192"/>
    </source>
</evidence>
<dbReference type="InterPro" id="IPR027417">
    <property type="entry name" value="P-loop_NTPase"/>
</dbReference>
<dbReference type="AlphaFoldDB" id="A0AAW0ABX6"/>
<keyword evidence="9" id="KW-0378">Hydrolase</keyword>
<dbReference type="SMART" id="SM00487">
    <property type="entry name" value="DEXDc"/>
    <property type="match status" value="1"/>
</dbReference>
<dbReference type="GO" id="GO:0005737">
    <property type="term" value="C:cytoplasm"/>
    <property type="evidence" value="ECO:0007669"/>
    <property type="project" value="TreeGrafter"/>
</dbReference>
<evidence type="ECO:0000256" key="1">
    <source>
        <dbReference type="ARBA" id="ARBA00005446"/>
    </source>
</evidence>
<evidence type="ECO:0000313" key="9">
    <source>
        <dbReference type="EMBL" id="KAK7006543.1"/>
    </source>
</evidence>
<dbReference type="SUPFAM" id="SSF52540">
    <property type="entry name" value="P-loop containing nucleoside triphosphate hydrolases"/>
    <property type="match status" value="1"/>
</dbReference>
<comment type="caution">
    <text evidence="9">The sequence shown here is derived from an EMBL/GenBank/DDBJ whole genome shotgun (WGS) entry which is preliminary data.</text>
</comment>
<dbReference type="PROSITE" id="PS51192">
    <property type="entry name" value="HELICASE_ATP_BIND_1"/>
    <property type="match status" value="1"/>
</dbReference>